<accession>A0A8J2IHL6</accession>
<evidence type="ECO:0000256" key="1">
    <source>
        <dbReference type="SAM" id="MobiDB-lite"/>
    </source>
</evidence>
<name>A0A8J2IHL6_FUSEQ</name>
<gene>
    <name evidence="3" type="ORF">FEQUK3_LOCUS361</name>
</gene>
<protein>
    <recommendedName>
        <fullName evidence="2">Aminoglycoside phosphotransferase domain-containing protein</fullName>
    </recommendedName>
</protein>
<feature type="domain" description="Aminoglycoside phosphotransferase" evidence="2">
    <location>
        <begin position="79"/>
        <end position="226"/>
    </location>
</feature>
<feature type="region of interest" description="Disordered" evidence="1">
    <location>
        <begin position="1"/>
        <end position="23"/>
    </location>
</feature>
<proteinExistence type="predicted"/>
<sequence length="259" mass="30245">MQRLQEMRARDRRTALFGDSPPPARIAAPFPDGELIYQCNDQHVVKHGDTVTKYTTFPDGMGSNQYPNEAQVLRDWDRITMEYIEGQSLKEAWPSLEPHWRSDILSQLSDYIAQMRALKGIYIGRLDGQGAIVPTIFTRSGGPFKALREFQEWLVRPRQRYADMSIYWEQITTQLGNEYPIVFTHGDISSRNVQVRDGRIVALLDWEWAGWYPEYWDYVFAMRGLDNVDWATLGNHVPTLFPKRYDLEYILLTFITRLS</sequence>
<evidence type="ECO:0000313" key="3">
    <source>
        <dbReference type="EMBL" id="CAG7554641.1"/>
    </source>
</evidence>
<dbReference type="Proteomes" id="UP000693738">
    <property type="component" value="Unassembled WGS sequence"/>
</dbReference>
<evidence type="ECO:0000313" key="4">
    <source>
        <dbReference type="Proteomes" id="UP000693738"/>
    </source>
</evidence>
<comment type="caution">
    <text evidence="3">The sequence shown here is derived from an EMBL/GenBank/DDBJ whole genome shotgun (WGS) entry which is preliminary data.</text>
</comment>
<dbReference type="InterPro" id="IPR051678">
    <property type="entry name" value="AGP_Transferase"/>
</dbReference>
<dbReference type="Pfam" id="PF01636">
    <property type="entry name" value="APH"/>
    <property type="match status" value="1"/>
</dbReference>
<feature type="compositionally biased region" description="Basic and acidic residues" evidence="1">
    <location>
        <begin position="1"/>
        <end position="14"/>
    </location>
</feature>
<dbReference type="EMBL" id="CAJSTJ010000022">
    <property type="protein sequence ID" value="CAG7554641.1"/>
    <property type="molecule type" value="Genomic_DNA"/>
</dbReference>
<dbReference type="InterPro" id="IPR002575">
    <property type="entry name" value="Aminoglycoside_PTrfase"/>
</dbReference>
<organism evidence="3 4">
    <name type="scientific">Fusarium equiseti</name>
    <name type="common">Fusarium scirpi</name>
    <dbReference type="NCBI Taxonomy" id="61235"/>
    <lineage>
        <taxon>Eukaryota</taxon>
        <taxon>Fungi</taxon>
        <taxon>Dikarya</taxon>
        <taxon>Ascomycota</taxon>
        <taxon>Pezizomycotina</taxon>
        <taxon>Sordariomycetes</taxon>
        <taxon>Hypocreomycetidae</taxon>
        <taxon>Hypocreales</taxon>
        <taxon>Nectriaceae</taxon>
        <taxon>Fusarium</taxon>
        <taxon>Fusarium incarnatum-equiseti species complex</taxon>
    </lineage>
</organism>
<evidence type="ECO:0000259" key="2">
    <source>
        <dbReference type="Pfam" id="PF01636"/>
    </source>
</evidence>
<dbReference type="AlphaFoldDB" id="A0A8J2IHL6"/>
<reference evidence="3" key="1">
    <citation type="submission" date="2021-05" db="EMBL/GenBank/DDBJ databases">
        <authorList>
            <person name="Khan N."/>
        </authorList>
    </citation>
    <scope>NUCLEOTIDE SEQUENCE</scope>
</reference>
<dbReference type="PANTHER" id="PTHR21310">
    <property type="entry name" value="AMINOGLYCOSIDE PHOSPHOTRANSFERASE-RELATED-RELATED"/>
    <property type="match status" value="1"/>
</dbReference>
<dbReference type="PANTHER" id="PTHR21310:SF58">
    <property type="entry name" value="AMINOGLYCOSIDE PHOSPHOTRANSFERASE DOMAIN-CONTAINING PROTEIN"/>
    <property type="match status" value="1"/>
</dbReference>